<dbReference type="EMBL" id="CP138333">
    <property type="protein sequence ID" value="WZX29071.2"/>
    <property type="molecule type" value="Genomic_DNA"/>
</dbReference>
<keyword evidence="2" id="KW-1185">Reference proteome</keyword>
<dbReference type="Proteomes" id="UP001455384">
    <property type="component" value="Chromosome"/>
</dbReference>
<dbReference type="RefSeq" id="WP_373446060.1">
    <property type="nucleotide sequence ID" value="NZ_CP138333.2"/>
</dbReference>
<organism evidence="1 2">
    <name type="scientific">Salinicoccus bachuensis</name>
    <dbReference type="NCBI Taxonomy" id="3136731"/>
    <lineage>
        <taxon>Bacteria</taxon>
        <taxon>Bacillati</taxon>
        <taxon>Bacillota</taxon>
        <taxon>Bacilli</taxon>
        <taxon>Bacillales</taxon>
        <taxon>Staphylococcaceae</taxon>
        <taxon>Salinicoccus</taxon>
    </lineage>
</organism>
<proteinExistence type="predicted"/>
<evidence type="ECO:0000313" key="2">
    <source>
        <dbReference type="Proteomes" id="UP001455384"/>
    </source>
</evidence>
<accession>A0ABZ3CH36</accession>
<protein>
    <submittedName>
        <fullName evidence="1">Uncharacterized protein</fullName>
    </submittedName>
</protein>
<name>A0ABZ3CH36_9STAP</name>
<reference evidence="2" key="1">
    <citation type="submission" date="2023-10" db="EMBL/GenBank/DDBJ databases">
        <title>Genome analysis and identification of Salinococcus sp. Bachu38 nov., a PGPR from the rhizosphere of Tamarix.</title>
        <authorList>
            <person name="Liang Z."/>
            <person name="Zhang X."/>
            <person name="Jia J."/>
            <person name="Chen X."/>
            <person name="Wang Y."/>
            <person name="Wang Q."/>
            <person name="Wang R."/>
        </authorList>
    </citation>
    <scope>NUCLEOTIDE SEQUENCE [LARGE SCALE GENOMIC DNA]</scope>
    <source>
        <strain evidence="2">Bachu38</strain>
    </source>
</reference>
<evidence type="ECO:0000313" key="1">
    <source>
        <dbReference type="EMBL" id="WZX29071.2"/>
    </source>
</evidence>
<sequence>MENNEEWFIDKIIHIIKMGEMMNLNLINVDSVSIRSEANVITAVCFRNTQLENIHASNSPEKLTKDFMTTLMVTSSGMLTEWLIMRENLLIKMPKLYNYILTIYENYNVKNWNKGGSKTEKTKKTVTFIGDITETKYFNRLNTTLHDYLKSNSPSFIEKVLICCKKGITYSDTDYLEDFSLDIPINQEAAVISEFCFANSIPEGWYDLEDPLNDIAMKELMIESSDRVAEWLTMKDTLLEEGLEGLYEEVIILLTETFELTERN</sequence>
<gene>
    <name evidence="1" type="ORF">RQP18_10435</name>
</gene>